<keyword evidence="5" id="KW-0238">DNA-binding</keyword>
<evidence type="ECO:0000259" key="9">
    <source>
        <dbReference type="PROSITE" id="PS50048"/>
    </source>
</evidence>
<dbReference type="Pfam" id="PF00172">
    <property type="entry name" value="Zn_clus"/>
    <property type="match status" value="1"/>
</dbReference>
<dbReference type="SUPFAM" id="SSF57701">
    <property type="entry name" value="Zn2/Cys6 DNA-binding domain"/>
    <property type="match status" value="1"/>
</dbReference>
<dbReference type="PANTHER" id="PTHR31313:SF81">
    <property type="entry name" value="TY1 ENHANCER ACTIVATOR"/>
    <property type="match status" value="1"/>
</dbReference>
<evidence type="ECO:0000313" key="11">
    <source>
        <dbReference type="Proteomes" id="UP001390339"/>
    </source>
</evidence>
<dbReference type="Pfam" id="PF04082">
    <property type="entry name" value="Fungal_trans"/>
    <property type="match status" value="1"/>
</dbReference>
<evidence type="ECO:0000256" key="4">
    <source>
        <dbReference type="ARBA" id="ARBA00023015"/>
    </source>
</evidence>
<keyword evidence="2" id="KW-0479">Metal-binding</keyword>
<evidence type="ECO:0000256" key="7">
    <source>
        <dbReference type="ARBA" id="ARBA00023242"/>
    </source>
</evidence>
<dbReference type="EMBL" id="JAPCWZ010000005">
    <property type="protein sequence ID" value="KAK8862378.1"/>
    <property type="molecule type" value="Genomic_DNA"/>
</dbReference>
<feature type="region of interest" description="Disordered" evidence="8">
    <location>
        <begin position="89"/>
        <end position="117"/>
    </location>
</feature>
<keyword evidence="3" id="KW-0862">Zinc</keyword>
<comment type="subcellular location">
    <subcellularLocation>
        <location evidence="1">Nucleus</location>
    </subcellularLocation>
</comment>
<dbReference type="SMART" id="SM00066">
    <property type="entry name" value="GAL4"/>
    <property type="match status" value="1"/>
</dbReference>
<evidence type="ECO:0000256" key="2">
    <source>
        <dbReference type="ARBA" id="ARBA00022723"/>
    </source>
</evidence>
<dbReference type="CDD" id="cd12148">
    <property type="entry name" value="fungal_TF_MHR"/>
    <property type="match status" value="1"/>
</dbReference>
<dbReference type="Gene3D" id="4.10.240.10">
    <property type="entry name" value="Zn(2)-C6 fungal-type DNA-binding domain"/>
    <property type="match status" value="1"/>
</dbReference>
<dbReference type="PROSITE" id="PS50048">
    <property type="entry name" value="ZN2_CY6_FUNGAL_2"/>
    <property type="match status" value="1"/>
</dbReference>
<keyword evidence="11" id="KW-1185">Reference proteome</keyword>
<evidence type="ECO:0000256" key="8">
    <source>
        <dbReference type="SAM" id="MobiDB-lite"/>
    </source>
</evidence>
<evidence type="ECO:0000256" key="5">
    <source>
        <dbReference type="ARBA" id="ARBA00023125"/>
    </source>
</evidence>
<evidence type="ECO:0000313" key="10">
    <source>
        <dbReference type="EMBL" id="KAK8862378.1"/>
    </source>
</evidence>
<keyword evidence="7" id="KW-0539">Nucleus</keyword>
<protein>
    <submittedName>
        <fullName evidence="10">Fungal-specific transcription factor domain-containing protein</fullName>
    </submittedName>
</protein>
<comment type="caution">
    <text evidence="10">The sequence shown here is derived from an EMBL/GenBank/DDBJ whole genome shotgun (WGS) entry which is preliminary data.</text>
</comment>
<feature type="domain" description="Zn(2)-C6 fungal-type" evidence="9">
    <location>
        <begin position="20"/>
        <end position="49"/>
    </location>
</feature>
<dbReference type="InterPro" id="IPR036864">
    <property type="entry name" value="Zn2-C6_fun-type_DNA-bd_sf"/>
</dbReference>
<dbReference type="PROSITE" id="PS00463">
    <property type="entry name" value="ZN2_CY6_FUNGAL_1"/>
    <property type="match status" value="1"/>
</dbReference>
<keyword evidence="4" id="KW-0805">Transcription regulation</keyword>
<evidence type="ECO:0000256" key="1">
    <source>
        <dbReference type="ARBA" id="ARBA00004123"/>
    </source>
</evidence>
<organism evidence="10 11">
    <name type="scientific">Apiospora arundinis</name>
    <dbReference type="NCBI Taxonomy" id="335852"/>
    <lineage>
        <taxon>Eukaryota</taxon>
        <taxon>Fungi</taxon>
        <taxon>Dikarya</taxon>
        <taxon>Ascomycota</taxon>
        <taxon>Pezizomycotina</taxon>
        <taxon>Sordariomycetes</taxon>
        <taxon>Xylariomycetidae</taxon>
        <taxon>Amphisphaeriales</taxon>
        <taxon>Apiosporaceae</taxon>
        <taxon>Apiospora</taxon>
    </lineage>
</organism>
<dbReference type="InterPro" id="IPR051615">
    <property type="entry name" value="Transcr_Regulatory_Elem"/>
</dbReference>
<dbReference type="Proteomes" id="UP001390339">
    <property type="component" value="Unassembled WGS sequence"/>
</dbReference>
<reference evidence="10 11" key="1">
    <citation type="journal article" date="2024" name="IMA Fungus">
        <title>Apiospora arundinis, a panoply of carbohydrate-active enzymes and secondary metabolites.</title>
        <authorList>
            <person name="Sorensen T."/>
            <person name="Petersen C."/>
            <person name="Muurmann A.T."/>
            <person name="Christiansen J.V."/>
            <person name="Brundto M.L."/>
            <person name="Overgaard C.K."/>
            <person name="Boysen A.T."/>
            <person name="Wollenberg R.D."/>
            <person name="Larsen T.O."/>
            <person name="Sorensen J.L."/>
            <person name="Nielsen K.L."/>
            <person name="Sondergaard T.E."/>
        </authorList>
    </citation>
    <scope>NUCLEOTIDE SEQUENCE [LARGE SCALE GENOMIC DNA]</scope>
    <source>
        <strain evidence="10 11">AAU 773</strain>
    </source>
</reference>
<evidence type="ECO:0000256" key="6">
    <source>
        <dbReference type="ARBA" id="ARBA00023163"/>
    </source>
</evidence>
<gene>
    <name evidence="10" type="ORF">PGQ11_008613</name>
</gene>
<evidence type="ECO:0000256" key="3">
    <source>
        <dbReference type="ARBA" id="ARBA00022833"/>
    </source>
</evidence>
<dbReference type="PANTHER" id="PTHR31313">
    <property type="entry name" value="TY1 ENHANCER ACTIVATOR"/>
    <property type="match status" value="1"/>
</dbReference>
<proteinExistence type="predicted"/>
<keyword evidence="6" id="KW-0804">Transcription</keyword>
<accession>A0ABR2IGG0</accession>
<dbReference type="SMART" id="SM00906">
    <property type="entry name" value="Fungal_trans"/>
    <property type="match status" value="1"/>
</dbReference>
<dbReference type="InterPro" id="IPR001138">
    <property type="entry name" value="Zn2Cys6_DnaBD"/>
</dbReference>
<dbReference type="InterPro" id="IPR007219">
    <property type="entry name" value="XnlR_reg_dom"/>
</dbReference>
<name>A0ABR2IGG0_9PEZI</name>
<dbReference type="CDD" id="cd00067">
    <property type="entry name" value="GAL4"/>
    <property type="match status" value="1"/>
</dbReference>
<sequence>MDPNRPSVPITAIGDIASVSCERCRRRKIKCDRQQPCSGCTKAGTQCVISGSGEKQRPVPKSYVQALERHVASLELFIQQLAKADSDRREQMLSGYTKKQDNQVDATSPASPGPDATDVVLAKARAGQLKKGRSGSASLQYFGSTGLFHAYPGTIEPLPPPQISSCDEVMGASSLGEPTGLPALSTLEFHFSPHDGTCQGLMSTFFKEQYPYHMCVYREFFLRDYDCGAGRYYSDVLLYAICAIGALATGESSMPSVSQSFYTQAENLVYASLDKPDLTLLQALILLSYYAIGHGKPSKGWLFLGIALRITHEMGLHLDPNNWSSDEPSDSQIDREILRRVYWAAFNSDKQISMYFGRPPALYPHESDVRNTIRIPYPDAWQGLLDTYIAKDISATAYEDGIALSGSFIYRVELYKVVHTMITDLFENRRHNADRAVLAATAQQIHVQLNKWLATLPSKLYWNQWSNGKVQPFVLHLHMVFHTAMIILHRPPRHLYDRPGISQSEDVEICYESLQAILRLLRSYSRYYKYSALPLDFVHTLSVAAGTVLMRRSLEDIPPDDSSIVKSMEIILDAMDGIKHTWPCIVEVKDSVVKAMELPGAEYNITAQDPLLDFGFLADFGSGNSAGLGDLDLQISDAELGILLTDDFLMDPAIGPTLDTEGPA</sequence>